<dbReference type="Pfam" id="PF03646">
    <property type="entry name" value="FlaG"/>
    <property type="match status" value="1"/>
</dbReference>
<evidence type="ECO:0008006" key="3">
    <source>
        <dbReference type="Google" id="ProtNLM"/>
    </source>
</evidence>
<dbReference type="SUPFAM" id="SSF160214">
    <property type="entry name" value="FlaG-like"/>
    <property type="match status" value="1"/>
</dbReference>
<proteinExistence type="predicted"/>
<name>A0A519BFD9_ACIG2</name>
<dbReference type="Gene3D" id="3.30.160.170">
    <property type="entry name" value="FlaG-like"/>
    <property type="match status" value="1"/>
</dbReference>
<reference evidence="1 2" key="1">
    <citation type="journal article" date="2019" name="ISME J.">
        <title>Insights into ecological role of a new deltaproteobacterial order Candidatus Acidulodesulfobacterales by metagenomics and metatranscriptomics.</title>
        <authorList>
            <person name="Tan S."/>
            <person name="Liu J."/>
            <person name="Fang Y."/>
            <person name="Hedlund B.P."/>
            <person name="Lian Z.H."/>
            <person name="Huang L.Y."/>
            <person name="Li J.T."/>
            <person name="Huang L.N."/>
            <person name="Li W.J."/>
            <person name="Jiang H.C."/>
            <person name="Dong H.L."/>
            <person name="Shu W.S."/>
        </authorList>
    </citation>
    <scope>NUCLEOTIDE SEQUENCE [LARGE SCALE GENOMIC DNA]</scope>
    <source>
        <strain evidence="1">AP2</strain>
    </source>
</reference>
<dbReference type="InterPro" id="IPR035924">
    <property type="entry name" value="FlaG-like_sf"/>
</dbReference>
<protein>
    <recommendedName>
        <fullName evidence="3">Flagellar protein FlaG</fullName>
    </recommendedName>
</protein>
<evidence type="ECO:0000313" key="1">
    <source>
        <dbReference type="EMBL" id="RZD15983.1"/>
    </source>
</evidence>
<organism evidence="1 2">
    <name type="scientific">Acididesulfobacter guangdongensis</name>
    <dbReference type="NCBI Taxonomy" id="2597225"/>
    <lineage>
        <taxon>Bacteria</taxon>
        <taxon>Deltaproteobacteria</taxon>
        <taxon>Candidatus Acidulodesulfobacterales</taxon>
        <taxon>Candidatus Acididesulfobacter</taxon>
    </lineage>
</organism>
<sequence>MTNIADSLNSINVQQGGFSGNAAVPHAGGSQSVAGDLAKVNSEAAGAVFVSANGTQNTGSVKSAVKDTAVPVVEANKNLQTVLKAEIKESLNPVPALSTLTLFKWDPKAGGTVIDIVNSKTGKVESQIPSEEFIKYMMSHYQKGALLNEKL</sequence>
<dbReference type="Proteomes" id="UP000316562">
    <property type="component" value="Unassembled WGS sequence"/>
</dbReference>
<dbReference type="EMBL" id="SGBC01000003">
    <property type="protein sequence ID" value="RZD15983.1"/>
    <property type="molecule type" value="Genomic_DNA"/>
</dbReference>
<comment type="caution">
    <text evidence="1">The sequence shown here is derived from an EMBL/GenBank/DDBJ whole genome shotgun (WGS) entry which is preliminary data.</text>
</comment>
<evidence type="ECO:0000313" key="2">
    <source>
        <dbReference type="Proteomes" id="UP000316562"/>
    </source>
</evidence>
<dbReference type="InterPro" id="IPR005186">
    <property type="entry name" value="FlaG"/>
</dbReference>
<dbReference type="AlphaFoldDB" id="A0A519BFD9"/>
<accession>A0A519BFD9</accession>
<gene>
    <name evidence="1" type="ORF">EVJ46_07235</name>
</gene>